<protein>
    <submittedName>
        <fullName evidence="8">Cytochrome P450</fullName>
    </submittedName>
</protein>
<evidence type="ECO:0000256" key="4">
    <source>
        <dbReference type="ARBA" id="ARBA00023002"/>
    </source>
</evidence>
<dbReference type="GO" id="GO:0005506">
    <property type="term" value="F:iron ion binding"/>
    <property type="evidence" value="ECO:0007669"/>
    <property type="project" value="InterPro"/>
</dbReference>
<dbReference type="SUPFAM" id="SSF48264">
    <property type="entry name" value="Cytochrome P450"/>
    <property type="match status" value="1"/>
</dbReference>
<name>A0A846Y3C5_9NOCA</name>
<keyword evidence="3 7" id="KW-0479">Metal-binding</keyword>
<dbReference type="GO" id="GO:0016705">
    <property type="term" value="F:oxidoreductase activity, acting on paired donors, with incorporation or reduction of molecular oxygen"/>
    <property type="evidence" value="ECO:0007669"/>
    <property type="project" value="InterPro"/>
</dbReference>
<dbReference type="EMBL" id="JAAXOP010000010">
    <property type="protein sequence ID" value="NKY52191.1"/>
    <property type="molecule type" value="Genomic_DNA"/>
</dbReference>
<evidence type="ECO:0000256" key="3">
    <source>
        <dbReference type="ARBA" id="ARBA00022723"/>
    </source>
</evidence>
<comment type="caution">
    <text evidence="8">The sequence shown here is derived from an EMBL/GenBank/DDBJ whole genome shotgun (WGS) entry which is preliminary data.</text>
</comment>
<evidence type="ECO:0000256" key="2">
    <source>
        <dbReference type="ARBA" id="ARBA00022617"/>
    </source>
</evidence>
<evidence type="ECO:0000256" key="5">
    <source>
        <dbReference type="ARBA" id="ARBA00023004"/>
    </source>
</evidence>
<gene>
    <name evidence="8" type="ORF">HGA08_18395</name>
</gene>
<evidence type="ECO:0000256" key="7">
    <source>
        <dbReference type="RuleBase" id="RU000461"/>
    </source>
</evidence>
<dbReference type="GO" id="GO:0004497">
    <property type="term" value="F:monooxygenase activity"/>
    <property type="evidence" value="ECO:0007669"/>
    <property type="project" value="UniProtKB-KW"/>
</dbReference>
<dbReference type="InterPro" id="IPR001128">
    <property type="entry name" value="Cyt_P450"/>
</dbReference>
<evidence type="ECO:0000313" key="9">
    <source>
        <dbReference type="Proteomes" id="UP000565711"/>
    </source>
</evidence>
<keyword evidence="5 7" id="KW-0408">Iron</keyword>
<dbReference type="PROSITE" id="PS00086">
    <property type="entry name" value="CYTOCHROME_P450"/>
    <property type="match status" value="1"/>
</dbReference>
<evidence type="ECO:0000256" key="6">
    <source>
        <dbReference type="ARBA" id="ARBA00023033"/>
    </source>
</evidence>
<sequence>MAIDSLRQDEALSIIPQELGGRYTLLASDGEVHHDLRRLIAPGFSRGAVDNHTGTQLSELARQEIAAAGNAGPTALGDLTTRLAHKLFAALMGIELSDAQSESMDRMMSVLLAVAGKARSRRSLAGSEYLRAREEVRTFAEQVVRQGESPLVRRLQAAAGQCPHLISDSEVVTHLLSSFMVVTETVGRACASACQQVAAIADLPAAIHAEAGPLGLDGGVLPSEAVLSNTLTWRCVLEAIRLDPPVWAVTRLATAPFELLGATIEPGDRLVISLSTHNRSAEFFPDPDRYDPDRPEPSGGARAGLYPFGVGVHRCAGASLAQLMCVVVVHSVVSASLTGTAVRLPTATSSSSFR</sequence>
<dbReference type="PANTHER" id="PTHR46696:SF1">
    <property type="entry name" value="CYTOCHROME P450 YJIB-RELATED"/>
    <property type="match status" value="1"/>
</dbReference>
<dbReference type="InterPro" id="IPR017972">
    <property type="entry name" value="Cyt_P450_CS"/>
</dbReference>
<organism evidence="8 9">
    <name type="scientific">Nocardia vermiculata</name>
    <dbReference type="NCBI Taxonomy" id="257274"/>
    <lineage>
        <taxon>Bacteria</taxon>
        <taxon>Bacillati</taxon>
        <taxon>Actinomycetota</taxon>
        <taxon>Actinomycetes</taxon>
        <taxon>Mycobacteriales</taxon>
        <taxon>Nocardiaceae</taxon>
        <taxon>Nocardia</taxon>
    </lineage>
</organism>
<proteinExistence type="inferred from homology"/>
<dbReference type="AlphaFoldDB" id="A0A846Y3C5"/>
<dbReference type="Pfam" id="PF00067">
    <property type="entry name" value="p450"/>
    <property type="match status" value="1"/>
</dbReference>
<comment type="similarity">
    <text evidence="1 7">Belongs to the cytochrome P450 family.</text>
</comment>
<keyword evidence="9" id="KW-1185">Reference proteome</keyword>
<reference evidence="8 9" key="1">
    <citation type="submission" date="2020-04" db="EMBL/GenBank/DDBJ databases">
        <title>MicrobeNet Type strains.</title>
        <authorList>
            <person name="Nicholson A.C."/>
        </authorList>
    </citation>
    <scope>NUCLEOTIDE SEQUENCE [LARGE SCALE GENOMIC DNA]</scope>
    <source>
        <strain evidence="8 9">JCM 12354</strain>
    </source>
</reference>
<keyword evidence="6 7" id="KW-0503">Monooxygenase</keyword>
<evidence type="ECO:0000313" key="8">
    <source>
        <dbReference type="EMBL" id="NKY52191.1"/>
    </source>
</evidence>
<dbReference type="InterPro" id="IPR002397">
    <property type="entry name" value="Cyt_P450_B"/>
</dbReference>
<dbReference type="GO" id="GO:0020037">
    <property type="term" value="F:heme binding"/>
    <property type="evidence" value="ECO:0007669"/>
    <property type="project" value="InterPro"/>
</dbReference>
<dbReference type="PRINTS" id="PR00359">
    <property type="entry name" value="BP450"/>
</dbReference>
<dbReference type="Gene3D" id="1.10.630.10">
    <property type="entry name" value="Cytochrome P450"/>
    <property type="match status" value="1"/>
</dbReference>
<dbReference type="PANTHER" id="PTHR46696">
    <property type="entry name" value="P450, PUTATIVE (EUROFUNG)-RELATED"/>
    <property type="match status" value="1"/>
</dbReference>
<accession>A0A846Y3C5</accession>
<dbReference type="CDD" id="cd00302">
    <property type="entry name" value="cytochrome_P450"/>
    <property type="match status" value="1"/>
</dbReference>
<keyword evidence="4 7" id="KW-0560">Oxidoreductase</keyword>
<dbReference type="Proteomes" id="UP000565711">
    <property type="component" value="Unassembled WGS sequence"/>
</dbReference>
<dbReference type="InterPro" id="IPR036396">
    <property type="entry name" value="Cyt_P450_sf"/>
</dbReference>
<evidence type="ECO:0000256" key="1">
    <source>
        <dbReference type="ARBA" id="ARBA00010617"/>
    </source>
</evidence>
<keyword evidence="2 7" id="KW-0349">Heme</keyword>